<dbReference type="Proteomes" id="UP000308652">
    <property type="component" value="Unassembled WGS sequence"/>
</dbReference>
<protein>
    <submittedName>
        <fullName evidence="1">Uncharacterized protein</fullName>
    </submittedName>
</protein>
<dbReference type="AlphaFoldDB" id="A0A5C3LH28"/>
<evidence type="ECO:0000313" key="1">
    <source>
        <dbReference type="EMBL" id="TFK31935.1"/>
    </source>
</evidence>
<dbReference type="OrthoDB" id="3053737at2759"/>
<name>A0A5C3LH28_9AGAR</name>
<dbReference type="EMBL" id="ML213695">
    <property type="protein sequence ID" value="TFK31935.1"/>
    <property type="molecule type" value="Genomic_DNA"/>
</dbReference>
<reference evidence="1 2" key="1">
    <citation type="journal article" date="2019" name="Nat. Ecol. Evol.">
        <title>Megaphylogeny resolves global patterns of mushroom evolution.</title>
        <authorList>
            <person name="Varga T."/>
            <person name="Krizsan K."/>
            <person name="Foldi C."/>
            <person name="Dima B."/>
            <person name="Sanchez-Garcia M."/>
            <person name="Sanchez-Ramirez S."/>
            <person name="Szollosi G.J."/>
            <person name="Szarkandi J.G."/>
            <person name="Papp V."/>
            <person name="Albert L."/>
            <person name="Andreopoulos W."/>
            <person name="Angelini C."/>
            <person name="Antonin V."/>
            <person name="Barry K.W."/>
            <person name="Bougher N.L."/>
            <person name="Buchanan P."/>
            <person name="Buyck B."/>
            <person name="Bense V."/>
            <person name="Catcheside P."/>
            <person name="Chovatia M."/>
            <person name="Cooper J."/>
            <person name="Damon W."/>
            <person name="Desjardin D."/>
            <person name="Finy P."/>
            <person name="Geml J."/>
            <person name="Haridas S."/>
            <person name="Hughes K."/>
            <person name="Justo A."/>
            <person name="Karasinski D."/>
            <person name="Kautmanova I."/>
            <person name="Kiss B."/>
            <person name="Kocsube S."/>
            <person name="Kotiranta H."/>
            <person name="LaButti K.M."/>
            <person name="Lechner B.E."/>
            <person name="Liimatainen K."/>
            <person name="Lipzen A."/>
            <person name="Lukacs Z."/>
            <person name="Mihaltcheva S."/>
            <person name="Morgado L.N."/>
            <person name="Niskanen T."/>
            <person name="Noordeloos M.E."/>
            <person name="Ohm R.A."/>
            <person name="Ortiz-Santana B."/>
            <person name="Ovrebo C."/>
            <person name="Racz N."/>
            <person name="Riley R."/>
            <person name="Savchenko A."/>
            <person name="Shiryaev A."/>
            <person name="Soop K."/>
            <person name="Spirin V."/>
            <person name="Szebenyi C."/>
            <person name="Tomsovsky M."/>
            <person name="Tulloss R.E."/>
            <person name="Uehling J."/>
            <person name="Grigoriev I.V."/>
            <person name="Vagvolgyi C."/>
            <person name="Papp T."/>
            <person name="Martin F.M."/>
            <person name="Miettinen O."/>
            <person name="Hibbett D.S."/>
            <person name="Nagy L.G."/>
        </authorList>
    </citation>
    <scope>NUCLEOTIDE SEQUENCE [LARGE SCALE GENOMIC DNA]</scope>
    <source>
        <strain evidence="1 2">CBS 166.37</strain>
    </source>
</reference>
<proteinExistence type="predicted"/>
<evidence type="ECO:0000313" key="2">
    <source>
        <dbReference type="Proteomes" id="UP000308652"/>
    </source>
</evidence>
<dbReference type="STRING" id="68775.A0A5C3LH28"/>
<keyword evidence="2" id="KW-1185">Reference proteome</keyword>
<organism evidence="1 2">
    <name type="scientific">Crucibulum laeve</name>
    <dbReference type="NCBI Taxonomy" id="68775"/>
    <lineage>
        <taxon>Eukaryota</taxon>
        <taxon>Fungi</taxon>
        <taxon>Dikarya</taxon>
        <taxon>Basidiomycota</taxon>
        <taxon>Agaricomycotina</taxon>
        <taxon>Agaricomycetes</taxon>
        <taxon>Agaricomycetidae</taxon>
        <taxon>Agaricales</taxon>
        <taxon>Agaricineae</taxon>
        <taxon>Nidulariaceae</taxon>
        <taxon>Crucibulum</taxon>
    </lineage>
</organism>
<gene>
    <name evidence="1" type="ORF">BDQ12DRAFT_671482</name>
</gene>
<sequence length="159" mass="18899">MASKPKQCIQVPNKNKKGTKWQFAMPAIQSMTEDGWIWYLEKMGRLSAEQIEEWIQEGDCVQWFHAEAEMQQWLEEWEIKQADFMRCIQNFSKMHEVWTELTTRNSNDGHITYAKQKAVMYATMEREAKHCFALVGYGDWILKEDEILADLIQKDWISL</sequence>
<accession>A0A5C3LH28</accession>